<sequence>MSLGDYLAKNYGPASGKQRKSKRRGPETPTAHGVNVVVTDDDDSVRGVAWPGDVAEEAPTAAKPRFKDAGSSWRTVTPATADPVSELLGAAAGDEDGPAIAEGADLVREYQAQQREKDEEKKRLRLERQRQKEAQEAAEAAAMEGTGNQPAPASRSPSPAPMRYGLLTAATVKEDADRAQASHMRRLRELGDDVSGRNAGTIYRDAKTGKKINVDEARQAEQEKSQRRERLRLQHAEWNKGLVQQREKLEEQRLVESMKRSGSEPDGRKELEAEQRARQHWDDPALQFLENKRAEKHAYPVYKGYAPPNRFGIRPGYRWDGVDRSNGFERELFERQAATSARKADAYANSVADW</sequence>
<organism evidence="3 4">
    <name type="scientific">Coemansia biformis</name>
    <dbReference type="NCBI Taxonomy" id="1286918"/>
    <lineage>
        <taxon>Eukaryota</taxon>
        <taxon>Fungi</taxon>
        <taxon>Fungi incertae sedis</taxon>
        <taxon>Zoopagomycota</taxon>
        <taxon>Kickxellomycotina</taxon>
        <taxon>Kickxellomycetes</taxon>
        <taxon>Kickxellales</taxon>
        <taxon>Kickxellaceae</taxon>
        <taxon>Coemansia</taxon>
    </lineage>
</organism>
<evidence type="ECO:0000313" key="3">
    <source>
        <dbReference type="EMBL" id="KAJ1728347.1"/>
    </source>
</evidence>
<comment type="similarity">
    <text evidence="1">Belongs to the CWC26 family.</text>
</comment>
<gene>
    <name evidence="3" type="primary">CWC26</name>
    <name evidence="3" type="ORF">LPJ61_004081</name>
</gene>
<dbReference type="PANTHER" id="PTHR31809">
    <property type="entry name" value="BUD13 HOMOLOG"/>
    <property type="match status" value="1"/>
</dbReference>
<accession>A0A9W7YA79</accession>
<keyword evidence="4" id="KW-1185">Reference proteome</keyword>
<dbReference type="OrthoDB" id="6022at2759"/>
<dbReference type="Pfam" id="PF09736">
    <property type="entry name" value="Bud13"/>
    <property type="match status" value="1"/>
</dbReference>
<reference evidence="3" key="1">
    <citation type="submission" date="2022-07" db="EMBL/GenBank/DDBJ databases">
        <title>Phylogenomic reconstructions and comparative analyses of Kickxellomycotina fungi.</title>
        <authorList>
            <person name="Reynolds N.K."/>
            <person name="Stajich J.E."/>
            <person name="Barry K."/>
            <person name="Grigoriev I.V."/>
            <person name="Crous P."/>
            <person name="Smith M.E."/>
        </authorList>
    </citation>
    <scope>NUCLEOTIDE SEQUENCE</scope>
    <source>
        <strain evidence="3">BCRC 34381</strain>
    </source>
</reference>
<evidence type="ECO:0000256" key="2">
    <source>
        <dbReference type="SAM" id="MobiDB-lite"/>
    </source>
</evidence>
<comment type="caution">
    <text evidence="3">The sequence shown here is derived from an EMBL/GenBank/DDBJ whole genome shotgun (WGS) entry which is preliminary data.</text>
</comment>
<feature type="compositionally biased region" description="Basic and acidic residues" evidence="2">
    <location>
        <begin position="250"/>
        <end position="283"/>
    </location>
</feature>
<dbReference type="GO" id="GO:0003723">
    <property type="term" value="F:RNA binding"/>
    <property type="evidence" value="ECO:0007669"/>
    <property type="project" value="TreeGrafter"/>
</dbReference>
<feature type="region of interest" description="Disordered" evidence="2">
    <location>
        <begin position="1"/>
        <end position="206"/>
    </location>
</feature>
<proteinExistence type="inferred from homology"/>
<dbReference type="PANTHER" id="PTHR31809:SF0">
    <property type="entry name" value="BUD13 HOMOLOG"/>
    <property type="match status" value="1"/>
</dbReference>
<evidence type="ECO:0000256" key="1">
    <source>
        <dbReference type="ARBA" id="ARBA00011069"/>
    </source>
</evidence>
<dbReference type="Proteomes" id="UP001143981">
    <property type="component" value="Unassembled WGS sequence"/>
</dbReference>
<dbReference type="InterPro" id="IPR018609">
    <property type="entry name" value="Bud13"/>
</dbReference>
<feature type="region of interest" description="Disordered" evidence="2">
    <location>
        <begin position="250"/>
        <end position="284"/>
    </location>
</feature>
<dbReference type="EMBL" id="JANBOI010000839">
    <property type="protein sequence ID" value="KAJ1728347.1"/>
    <property type="molecule type" value="Genomic_DNA"/>
</dbReference>
<feature type="compositionally biased region" description="Basic and acidic residues" evidence="2">
    <location>
        <begin position="114"/>
        <end position="135"/>
    </location>
</feature>
<protein>
    <submittedName>
        <fullName evidence="3">Pre-mRNA-splicing factor cwc26</fullName>
    </submittedName>
</protein>
<evidence type="ECO:0000313" key="4">
    <source>
        <dbReference type="Proteomes" id="UP001143981"/>
    </source>
</evidence>
<dbReference type="InterPro" id="IPR051112">
    <property type="entry name" value="CWC26_splicing_factor"/>
</dbReference>
<dbReference type="GO" id="GO:0000398">
    <property type="term" value="P:mRNA splicing, via spliceosome"/>
    <property type="evidence" value="ECO:0007669"/>
    <property type="project" value="TreeGrafter"/>
</dbReference>
<dbReference type="GO" id="GO:0070274">
    <property type="term" value="C:RES complex"/>
    <property type="evidence" value="ECO:0007669"/>
    <property type="project" value="TreeGrafter"/>
</dbReference>
<dbReference type="GO" id="GO:0005684">
    <property type="term" value="C:U2-type spliceosomal complex"/>
    <property type="evidence" value="ECO:0007669"/>
    <property type="project" value="TreeGrafter"/>
</dbReference>
<dbReference type="AlphaFoldDB" id="A0A9W7YA79"/>
<name>A0A9W7YA79_9FUNG</name>